<evidence type="ECO:0000256" key="3">
    <source>
        <dbReference type="SAM" id="MobiDB-lite"/>
    </source>
</evidence>
<organism evidence="5 6">
    <name type="scientific">Anopheles culicifacies</name>
    <dbReference type="NCBI Taxonomy" id="139723"/>
    <lineage>
        <taxon>Eukaryota</taxon>
        <taxon>Metazoa</taxon>
        <taxon>Ecdysozoa</taxon>
        <taxon>Arthropoda</taxon>
        <taxon>Hexapoda</taxon>
        <taxon>Insecta</taxon>
        <taxon>Pterygota</taxon>
        <taxon>Neoptera</taxon>
        <taxon>Endopterygota</taxon>
        <taxon>Diptera</taxon>
        <taxon>Nematocera</taxon>
        <taxon>Culicoidea</taxon>
        <taxon>Culicidae</taxon>
        <taxon>Anophelinae</taxon>
        <taxon>Anopheles</taxon>
        <taxon>culicifacies species complex</taxon>
    </lineage>
</organism>
<dbReference type="GO" id="GO:0030626">
    <property type="term" value="F:U12 snRNA binding"/>
    <property type="evidence" value="ECO:0007669"/>
    <property type="project" value="TreeGrafter"/>
</dbReference>
<dbReference type="InterPro" id="IPR045164">
    <property type="entry name" value="RBM41/RNPC3"/>
</dbReference>
<dbReference type="PROSITE" id="PS50102">
    <property type="entry name" value="RRM"/>
    <property type="match status" value="1"/>
</dbReference>
<accession>A0A182LUM8</accession>
<evidence type="ECO:0000313" key="5">
    <source>
        <dbReference type="EnsemblMetazoa" id="ACUA002389-PA"/>
    </source>
</evidence>
<name>A0A182LUM8_9DIPT</name>
<dbReference type="InterPro" id="IPR000504">
    <property type="entry name" value="RRM_dom"/>
</dbReference>
<evidence type="ECO:0000256" key="1">
    <source>
        <dbReference type="ARBA" id="ARBA00022884"/>
    </source>
</evidence>
<feature type="compositionally biased region" description="Polar residues" evidence="3">
    <location>
        <begin position="173"/>
        <end position="185"/>
    </location>
</feature>
<sequence>MASIALRIFNFPPMFTSVDVREFLHLFGLETVRFIKRRNTDGAIVTVDSESEARLVIARLHQLLIKTHRLKVEYSNENEPNLSTSTATKEPTVGKAIITPGEKCFPLGFEGFPPPHLSYRYPKSSPEILENITKELASNPALYYQTLHLMNKMNLRPPFESRQTMDAIPPVTPNESIQKHPQASWSEEESELESDTELDSARKAKATVNFLKRTMKVVNYDHSPAELQSVPKPQKKAKLEINISGASLTAPPIRGNDSEDTLPSSTEQTPSSQEDIPKLSIEDVLSNRIPEDQRKALHVFQNYSPGEPTTKLYIKNLSKQVTEQDLIALFGIFFHDKLLKTIDVRLMKTGRMKGQAFITFVPVEADEDSPDSSRFQKCVDQALTTVNGYILKDKPVVVSYAKTG</sequence>
<dbReference type="Proteomes" id="UP000075883">
    <property type="component" value="Unassembled WGS sequence"/>
</dbReference>
<protein>
    <recommendedName>
        <fullName evidence="4">RRM domain-containing protein</fullName>
    </recommendedName>
</protein>
<feature type="compositionally biased region" description="Acidic residues" evidence="3">
    <location>
        <begin position="186"/>
        <end position="198"/>
    </location>
</feature>
<keyword evidence="6" id="KW-1185">Reference proteome</keyword>
<feature type="region of interest" description="Disordered" evidence="3">
    <location>
        <begin position="244"/>
        <end position="277"/>
    </location>
</feature>
<dbReference type="EMBL" id="AXCM01001615">
    <property type="status" value="NOT_ANNOTATED_CDS"/>
    <property type="molecule type" value="Genomic_DNA"/>
</dbReference>
<dbReference type="AlphaFoldDB" id="A0A182LUM8"/>
<feature type="domain" description="RRM" evidence="4">
    <location>
        <begin position="310"/>
        <end position="403"/>
    </location>
</feature>
<proteinExistence type="predicted"/>
<reference evidence="5" key="2">
    <citation type="submission" date="2020-05" db="UniProtKB">
        <authorList>
            <consortium name="EnsemblMetazoa"/>
        </authorList>
    </citation>
    <scope>IDENTIFICATION</scope>
    <source>
        <strain evidence="5">A-37</strain>
    </source>
</reference>
<dbReference type="GO" id="GO:0000398">
    <property type="term" value="P:mRNA splicing, via spliceosome"/>
    <property type="evidence" value="ECO:0007669"/>
    <property type="project" value="TreeGrafter"/>
</dbReference>
<keyword evidence="1 2" id="KW-0694">RNA-binding</keyword>
<dbReference type="EnsemblMetazoa" id="ACUA002389-RA">
    <property type="protein sequence ID" value="ACUA002389-PA"/>
    <property type="gene ID" value="ACUA002389"/>
</dbReference>
<dbReference type="PANTHER" id="PTHR16105:SF0">
    <property type="entry name" value="RNA-BINDING REGION-CONTAINING PROTEIN 3"/>
    <property type="match status" value="1"/>
</dbReference>
<evidence type="ECO:0000313" key="6">
    <source>
        <dbReference type="Proteomes" id="UP000075883"/>
    </source>
</evidence>
<reference evidence="6" key="1">
    <citation type="submission" date="2013-09" db="EMBL/GenBank/DDBJ databases">
        <title>The Genome Sequence of Anopheles culicifacies species A.</title>
        <authorList>
            <consortium name="The Broad Institute Genomics Platform"/>
            <person name="Neafsey D.E."/>
            <person name="Besansky N."/>
            <person name="Howell P."/>
            <person name="Walton C."/>
            <person name="Young S.K."/>
            <person name="Zeng Q."/>
            <person name="Gargeya S."/>
            <person name="Fitzgerald M."/>
            <person name="Haas B."/>
            <person name="Abouelleil A."/>
            <person name="Allen A.W."/>
            <person name="Alvarado L."/>
            <person name="Arachchi H.M."/>
            <person name="Berlin A.M."/>
            <person name="Chapman S.B."/>
            <person name="Gainer-Dewar J."/>
            <person name="Goldberg J."/>
            <person name="Griggs A."/>
            <person name="Gujja S."/>
            <person name="Hansen M."/>
            <person name="Howarth C."/>
            <person name="Imamovic A."/>
            <person name="Ireland A."/>
            <person name="Larimer J."/>
            <person name="McCowan C."/>
            <person name="Murphy C."/>
            <person name="Pearson M."/>
            <person name="Poon T.W."/>
            <person name="Priest M."/>
            <person name="Roberts A."/>
            <person name="Saif S."/>
            <person name="Shea T."/>
            <person name="Sisk P."/>
            <person name="Sykes S."/>
            <person name="Wortman J."/>
            <person name="Nusbaum C."/>
            <person name="Birren B."/>
        </authorList>
    </citation>
    <scope>NUCLEOTIDE SEQUENCE [LARGE SCALE GENOMIC DNA]</scope>
    <source>
        <strain evidence="6">A-37</strain>
    </source>
</reference>
<dbReference type="Pfam" id="PF00076">
    <property type="entry name" value="RRM_1"/>
    <property type="match status" value="1"/>
</dbReference>
<dbReference type="InterPro" id="IPR012677">
    <property type="entry name" value="Nucleotide-bd_a/b_plait_sf"/>
</dbReference>
<dbReference type="GO" id="GO:0005689">
    <property type="term" value="C:U12-type spliceosomal complex"/>
    <property type="evidence" value="ECO:0007669"/>
    <property type="project" value="TreeGrafter"/>
</dbReference>
<feature type="region of interest" description="Disordered" evidence="3">
    <location>
        <begin position="163"/>
        <end position="200"/>
    </location>
</feature>
<evidence type="ECO:0000256" key="2">
    <source>
        <dbReference type="PROSITE-ProRule" id="PRU00176"/>
    </source>
</evidence>
<dbReference type="SMART" id="SM00360">
    <property type="entry name" value="RRM"/>
    <property type="match status" value="2"/>
</dbReference>
<dbReference type="SUPFAM" id="SSF54928">
    <property type="entry name" value="RNA-binding domain, RBD"/>
    <property type="match status" value="2"/>
</dbReference>
<dbReference type="PANTHER" id="PTHR16105">
    <property type="entry name" value="RNA-BINDING REGION-CONTAINING PROTEIN 3"/>
    <property type="match status" value="1"/>
</dbReference>
<dbReference type="Gene3D" id="3.30.70.330">
    <property type="match status" value="2"/>
</dbReference>
<dbReference type="InterPro" id="IPR035979">
    <property type="entry name" value="RBD_domain_sf"/>
</dbReference>
<evidence type="ECO:0000259" key="4">
    <source>
        <dbReference type="PROSITE" id="PS50102"/>
    </source>
</evidence>
<dbReference type="VEuPathDB" id="VectorBase:ACUA002389"/>
<dbReference type="STRING" id="139723.A0A182LUM8"/>
<dbReference type="GO" id="GO:0097157">
    <property type="term" value="F:pre-mRNA intronic binding"/>
    <property type="evidence" value="ECO:0007669"/>
    <property type="project" value="TreeGrafter"/>
</dbReference>
<feature type="compositionally biased region" description="Polar residues" evidence="3">
    <location>
        <begin position="261"/>
        <end position="274"/>
    </location>
</feature>